<evidence type="ECO:0000313" key="6">
    <source>
        <dbReference type="Proteomes" id="UP001501729"/>
    </source>
</evidence>
<evidence type="ECO:0000259" key="3">
    <source>
        <dbReference type="Pfam" id="PF04967"/>
    </source>
</evidence>
<dbReference type="EMBL" id="BAABKX010000014">
    <property type="protein sequence ID" value="GAA5054647.1"/>
    <property type="molecule type" value="Genomic_DNA"/>
</dbReference>
<evidence type="ECO:0000256" key="2">
    <source>
        <dbReference type="ARBA" id="ARBA00023163"/>
    </source>
</evidence>
<dbReference type="PANTHER" id="PTHR34236:SF1">
    <property type="entry name" value="DIMETHYL SULFOXIDE REDUCTASE TRANSCRIPTIONAL ACTIVATOR"/>
    <property type="match status" value="1"/>
</dbReference>
<sequence length="230" mass="25199">MNRRIDLWFGRGSLSRMASGVHAQVEVRGAEGCPASLVSEECAVESVTVSQHGTPETTKVIGELTIDSAGDAQTELRKADEVFTDDSKSVYRYSHANGDCPCARVPKHGCPIRDLRVDAGQLVFSFIAPNLETLREVVSDLQSCCAGVTVRRLTRSDSLDDTRSLLFVDRSAFTERQYDVLRTAHEMGYFESPKESNSEAVADELGISVATFVEHLSVAQTKLLEQILAD</sequence>
<gene>
    <name evidence="5" type="ORF">GCM10025751_33430</name>
</gene>
<dbReference type="InterPro" id="IPR056433">
    <property type="entry name" value="DmsR-like_N"/>
</dbReference>
<name>A0AAV3UK32_9EURY</name>
<dbReference type="Proteomes" id="UP001501729">
    <property type="component" value="Unassembled WGS sequence"/>
</dbReference>
<feature type="domain" description="DmsR-like N-terminal" evidence="4">
    <location>
        <begin position="17"/>
        <end position="156"/>
    </location>
</feature>
<feature type="domain" description="HTH bat-type" evidence="3">
    <location>
        <begin position="173"/>
        <end position="225"/>
    </location>
</feature>
<comment type="caution">
    <text evidence="5">The sequence shown here is derived from an EMBL/GenBank/DDBJ whole genome shotgun (WGS) entry which is preliminary data.</text>
</comment>
<evidence type="ECO:0008006" key="7">
    <source>
        <dbReference type="Google" id="ProtNLM"/>
    </source>
</evidence>
<evidence type="ECO:0000259" key="4">
    <source>
        <dbReference type="Pfam" id="PF24277"/>
    </source>
</evidence>
<proteinExistence type="predicted"/>
<dbReference type="InterPro" id="IPR007050">
    <property type="entry name" value="HTH_bacterioopsin"/>
</dbReference>
<organism evidence="5 6">
    <name type="scientific">Haladaptatus pallidirubidus</name>
    <dbReference type="NCBI Taxonomy" id="1008152"/>
    <lineage>
        <taxon>Archaea</taxon>
        <taxon>Methanobacteriati</taxon>
        <taxon>Methanobacteriota</taxon>
        <taxon>Stenosarchaea group</taxon>
        <taxon>Halobacteria</taxon>
        <taxon>Halobacteriales</taxon>
        <taxon>Haladaptataceae</taxon>
        <taxon>Haladaptatus</taxon>
    </lineage>
</organism>
<dbReference type="Pfam" id="PF24277">
    <property type="entry name" value="DmsR_N"/>
    <property type="match status" value="1"/>
</dbReference>
<protein>
    <recommendedName>
        <fullName evidence="7">HTH bat-type domain-containing protein</fullName>
    </recommendedName>
</protein>
<keyword evidence="2" id="KW-0804">Transcription</keyword>
<dbReference type="AlphaFoldDB" id="A0AAV3UK32"/>
<evidence type="ECO:0000256" key="1">
    <source>
        <dbReference type="ARBA" id="ARBA00023015"/>
    </source>
</evidence>
<keyword evidence="1" id="KW-0805">Transcription regulation</keyword>
<accession>A0AAV3UK32</accession>
<dbReference type="Pfam" id="PF04967">
    <property type="entry name" value="HTH_10"/>
    <property type="match status" value="1"/>
</dbReference>
<reference evidence="5 6" key="1">
    <citation type="journal article" date="2019" name="Int. J. Syst. Evol. Microbiol.">
        <title>The Global Catalogue of Microorganisms (GCM) 10K type strain sequencing project: providing services to taxonomists for standard genome sequencing and annotation.</title>
        <authorList>
            <consortium name="The Broad Institute Genomics Platform"/>
            <consortium name="The Broad Institute Genome Sequencing Center for Infectious Disease"/>
            <person name="Wu L."/>
            <person name="Ma J."/>
        </authorList>
    </citation>
    <scope>NUCLEOTIDE SEQUENCE [LARGE SCALE GENOMIC DNA]</scope>
    <source>
        <strain evidence="5 6">JCM 17504</strain>
    </source>
</reference>
<keyword evidence="6" id="KW-1185">Reference proteome</keyword>
<evidence type="ECO:0000313" key="5">
    <source>
        <dbReference type="EMBL" id="GAA5054647.1"/>
    </source>
</evidence>
<dbReference type="PANTHER" id="PTHR34236">
    <property type="entry name" value="DIMETHYL SULFOXIDE REDUCTASE TRANSCRIPTIONAL ACTIVATOR"/>
    <property type="match status" value="1"/>
</dbReference>